<dbReference type="PANTHER" id="PTHR30349">
    <property type="entry name" value="PHAGE INTEGRASE-RELATED"/>
    <property type="match status" value="1"/>
</dbReference>
<reference evidence="7 8" key="1">
    <citation type="submission" date="2017-09" db="EMBL/GenBank/DDBJ databases">
        <title>Depth-based differentiation of microbial function through sediment-hosted aquifers and enrichment of novel symbionts in the deep terrestrial subsurface.</title>
        <authorList>
            <person name="Probst A.J."/>
            <person name="Ladd B."/>
            <person name="Jarett J.K."/>
            <person name="Geller-Mcgrath D.E."/>
            <person name="Sieber C.M."/>
            <person name="Emerson J.B."/>
            <person name="Anantharaman K."/>
            <person name="Thomas B.C."/>
            <person name="Malmstrom R."/>
            <person name="Stieglmeier M."/>
            <person name="Klingl A."/>
            <person name="Woyke T."/>
            <person name="Ryan C.M."/>
            <person name="Banfield J.F."/>
        </authorList>
    </citation>
    <scope>NUCLEOTIDE SEQUENCE [LARGE SCALE GENOMIC DNA]</scope>
    <source>
        <strain evidence="7">CG_4_10_14_0_8_um_filter_42_10</strain>
    </source>
</reference>
<dbReference type="Gene3D" id="1.10.150.130">
    <property type="match status" value="1"/>
</dbReference>
<dbReference type="InterPro" id="IPR002104">
    <property type="entry name" value="Integrase_catalytic"/>
</dbReference>
<comment type="similarity">
    <text evidence="1">Belongs to the 'phage' integrase family.</text>
</comment>
<dbReference type="PROSITE" id="PS51900">
    <property type="entry name" value="CB"/>
    <property type="match status" value="1"/>
</dbReference>
<dbReference type="InterPro" id="IPR050090">
    <property type="entry name" value="Tyrosine_recombinase_XerCD"/>
</dbReference>
<sequence>MCLRTPQEPGALCYTTMKLKEAIEEFKNWREFKVKASTVKGYDRELRTFCLFLRNPEIENIMFKDVMEYLNGKYELGWNENTFLPITMSLKKFFDFAQLQGWASFNPKLIPVPKQKYTMPRIITEDNYQKLLSIIPRNNDPRHIRNLAFITMLWDTGARNGEIVSLNTDNLDTGYCRAIVRTEKSQGRRPFRELFWTESTNENLKHWLEKREYLKRTITFREPNALFISICGSIHDTQGRRLQIKGVGEFLRRYSNRAGIPYQNAHSFRHHKGHELAGKGANNSTISSILGHSSLQSSMVYTNMFGKELEELYHKYCGY</sequence>
<dbReference type="GO" id="GO:0003677">
    <property type="term" value="F:DNA binding"/>
    <property type="evidence" value="ECO:0007669"/>
    <property type="project" value="UniProtKB-UniRule"/>
</dbReference>
<dbReference type="InterPro" id="IPR011010">
    <property type="entry name" value="DNA_brk_join_enz"/>
</dbReference>
<evidence type="ECO:0000256" key="1">
    <source>
        <dbReference type="ARBA" id="ARBA00008857"/>
    </source>
</evidence>
<dbReference type="InterPro" id="IPR010998">
    <property type="entry name" value="Integrase_recombinase_N"/>
</dbReference>
<dbReference type="PANTHER" id="PTHR30349:SF41">
    <property type="entry name" value="INTEGRASE_RECOMBINASE PROTEIN MJ0367-RELATED"/>
    <property type="match status" value="1"/>
</dbReference>
<keyword evidence="3" id="KW-0233">DNA recombination</keyword>
<dbReference type="GO" id="GO:0006310">
    <property type="term" value="P:DNA recombination"/>
    <property type="evidence" value="ECO:0007669"/>
    <property type="project" value="UniProtKB-KW"/>
</dbReference>
<organism evidence="7 8">
    <name type="scientific">Candidatus Kerfeldbacteria bacterium CG_4_10_14_0_8_um_filter_42_10</name>
    <dbReference type="NCBI Taxonomy" id="2014248"/>
    <lineage>
        <taxon>Bacteria</taxon>
        <taxon>Candidatus Kerfeldiibacteriota</taxon>
    </lineage>
</organism>
<evidence type="ECO:0000313" key="8">
    <source>
        <dbReference type="Proteomes" id="UP000230779"/>
    </source>
</evidence>
<comment type="caution">
    <text evidence="7">The sequence shown here is derived from an EMBL/GenBank/DDBJ whole genome shotgun (WGS) entry which is preliminary data.</text>
</comment>
<name>A0A2M7RHR5_9BACT</name>
<dbReference type="Proteomes" id="UP000230779">
    <property type="component" value="Unassembled WGS sequence"/>
</dbReference>
<feature type="domain" description="Tyr recombinase" evidence="5">
    <location>
        <begin position="118"/>
        <end position="314"/>
    </location>
</feature>
<evidence type="ECO:0000256" key="4">
    <source>
        <dbReference type="PROSITE-ProRule" id="PRU01248"/>
    </source>
</evidence>
<evidence type="ECO:0000256" key="2">
    <source>
        <dbReference type="ARBA" id="ARBA00023125"/>
    </source>
</evidence>
<dbReference type="Gene3D" id="1.10.443.10">
    <property type="entry name" value="Intergrase catalytic core"/>
    <property type="match status" value="1"/>
</dbReference>
<dbReference type="PROSITE" id="PS51898">
    <property type="entry name" value="TYR_RECOMBINASE"/>
    <property type="match status" value="1"/>
</dbReference>
<dbReference type="InterPro" id="IPR044068">
    <property type="entry name" value="CB"/>
</dbReference>
<gene>
    <name evidence="7" type="ORF">COY66_05100</name>
</gene>
<evidence type="ECO:0008006" key="9">
    <source>
        <dbReference type="Google" id="ProtNLM"/>
    </source>
</evidence>
<dbReference type="Pfam" id="PF00589">
    <property type="entry name" value="Phage_integrase"/>
    <property type="match status" value="1"/>
</dbReference>
<proteinExistence type="inferred from homology"/>
<protein>
    <recommendedName>
        <fullName evidence="9">Tyr recombinase domain-containing protein</fullName>
    </recommendedName>
</protein>
<dbReference type="InterPro" id="IPR013762">
    <property type="entry name" value="Integrase-like_cat_sf"/>
</dbReference>
<accession>A0A2M7RHR5</accession>
<evidence type="ECO:0000259" key="6">
    <source>
        <dbReference type="PROSITE" id="PS51900"/>
    </source>
</evidence>
<evidence type="ECO:0000256" key="3">
    <source>
        <dbReference type="ARBA" id="ARBA00023172"/>
    </source>
</evidence>
<dbReference type="CDD" id="cd00397">
    <property type="entry name" value="DNA_BRE_C"/>
    <property type="match status" value="1"/>
</dbReference>
<feature type="domain" description="Core-binding (CB)" evidence="6">
    <location>
        <begin position="17"/>
        <end position="98"/>
    </location>
</feature>
<evidence type="ECO:0000313" key="7">
    <source>
        <dbReference type="EMBL" id="PIY96102.1"/>
    </source>
</evidence>
<dbReference type="GO" id="GO:0015074">
    <property type="term" value="P:DNA integration"/>
    <property type="evidence" value="ECO:0007669"/>
    <property type="project" value="InterPro"/>
</dbReference>
<dbReference type="EMBL" id="PFMD01000058">
    <property type="protein sequence ID" value="PIY96102.1"/>
    <property type="molecule type" value="Genomic_DNA"/>
</dbReference>
<dbReference type="SUPFAM" id="SSF56349">
    <property type="entry name" value="DNA breaking-rejoining enzymes"/>
    <property type="match status" value="1"/>
</dbReference>
<dbReference type="AlphaFoldDB" id="A0A2M7RHR5"/>
<evidence type="ECO:0000259" key="5">
    <source>
        <dbReference type="PROSITE" id="PS51898"/>
    </source>
</evidence>
<keyword evidence="2 4" id="KW-0238">DNA-binding</keyword>